<reference evidence="11 12" key="1">
    <citation type="submission" date="2017-01" db="EMBL/GenBank/DDBJ databases">
        <title>First insights into the biology of 'candidatus Vampirococcus archaeovorus'.</title>
        <authorList>
            <person name="Kizina J."/>
            <person name="Jordan S."/>
            <person name="Stueber K."/>
            <person name="Reinhardt R."/>
            <person name="Harder J."/>
        </authorList>
    </citation>
    <scope>NUCLEOTIDE SEQUENCE [LARGE SCALE GENOMIC DNA]</scope>
    <source>
        <strain evidence="11 12">LiM</strain>
    </source>
</reference>
<dbReference type="OrthoDB" id="9815896at2"/>
<organism evidence="11 12">
    <name type="scientific">Velamenicoccus archaeovorus</name>
    <dbReference type="NCBI Taxonomy" id="1930593"/>
    <lineage>
        <taxon>Bacteria</taxon>
        <taxon>Pseudomonadati</taxon>
        <taxon>Candidatus Omnitrophota</taxon>
        <taxon>Candidatus Velamenicoccus</taxon>
    </lineage>
</organism>
<evidence type="ECO:0000256" key="1">
    <source>
        <dbReference type="ARBA" id="ARBA00004496"/>
    </source>
</evidence>
<evidence type="ECO:0000256" key="9">
    <source>
        <dbReference type="ARBA" id="ARBA00022842"/>
    </source>
</evidence>
<keyword evidence="5" id="KW-0819">tRNA processing</keyword>
<evidence type="ECO:0000256" key="3">
    <source>
        <dbReference type="ARBA" id="ARBA00019010"/>
    </source>
</evidence>
<dbReference type="InterPro" id="IPR003442">
    <property type="entry name" value="T6A_TsaE"/>
</dbReference>
<evidence type="ECO:0000256" key="7">
    <source>
        <dbReference type="ARBA" id="ARBA00022741"/>
    </source>
</evidence>
<dbReference type="Pfam" id="PF02367">
    <property type="entry name" value="TsaE"/>
    <property type="match status" value="1"/>
</dbReference>
<proteinExistence type="inferred from homology"/>
<evidence type="ECO:0000256" key="2">
    <source>
        <dbReference type="ARBA" id="ARBA00007599"/>
    </source>
</evidence>
<keyword evidence="9" id="KW-0460">Magnesium</keyword>
<protein>
    <recommendedName>
        <fullName evidence="3">tRNA threonylcarbamoyladenosine biosynthesis protein TsaE</fullName>
    </recommendedName>
    <alternativeName>
        <fullName evidence="10">t(6)A37 threonylcarbamoyladenosine biosynthesis protein TsaE</fullName>
    </alternativeName>
</protein>
<dbReference type="Proteomes" id="UP000287243">
    <property type="component" value="Chromosome"/>
</dbReference>
<keyword evidence="8" id="KW-0067">ATP-binding</keyword>
<keyword evidence="12" id="KW-1185">Reference proteome</keyword>
<dbReference type="Gene3D" id="3.40.50.300">
    <property type="entry name" value="P-loop containing nucleotide triphosphate hydrolases"/>
    <property type="match status" value="1"/>
</dbReference>
<evidence type="ECO:0000313" key="11">
    <source>
        <dbReference type="EMBL" id="QAT17329.1"/>
    </source>
</evidence>
<dbReference type="GO" id="GO:0002949">
    <property type="term" value="P:tRNA threonylcarbamoyladenosine modification"/>
    <property type="evidence" value="ECO:0007669"/>
    <property type="project" value="InterPro"/>
</dbReference>
<dbReference type="GO" id="GO:0005737">
    <property type="term" value="C:cytoplasm"/>
    <property type="evidence" value="ECO:0007669"/>
    <property type="project" value="UniProtKB-SubCell"/>
</dbReference>
<dbReference type="AlphaFoldDB" id="A0A410P568"/>
<keyword evidence="11" id="KW-0808">Transferase</keyword>
<dbReference type="RefSeq" id="WP_128700148.1">
    <property type="nucleotide sequence ID" value="NZ_CP019384.1"/>
</dbReference>
<dbReference type="PANTHER" id="PTHR33540">
    <property type="entry name" value="TRNA THREONYLCARBAMOYLADENOSINE BIOSYNTHESIS PROTEIN TSAE"/>
    <property type="match status" value="1"/>
</dbReference>
<dbReference type="GO" id="GO:0046872">
    <property type="term" value="F:metal ion binding"/>
    <property type="evidence" value="ECO:0007669"/>
    <property type="project" value="UniProtKB-KW"/>
</dbReference>
<dbReference type="KEGG" id="vai:BU251_06090"/>
<dbReference type="GO" id="GO:0005524">
    <property type="term" value="F:ATP binding"/>
    <property type="evidence" value="ECO:0007669"/>
    <property type="project" value="UniProtKB-KW"/>
</dbReference>
<keyword evidence="7" id="KW-0547">Nucleotide-binding</keyword>
<gene>
    <name evidence="11" type="ORF">BU251_06090</name>
</gene>
<comment type="subcellular location">
    <subcellularLocation>
        <location evidence="1">Cytoplasm</location>
    </subcellularLocation>
</comment>
<keyword evidence="6" id="KW-0479">Metal-binding</keyword>
<evidence type="ECO:0000256" key="10">
    <source>
        <dbReference type="ARBA" id="ARBA00032441"/>
    </source>
</evidence>
<keyword evidence="4" id="KW-0963">Cytoplasm</keyword>
<dbReference type="EMBL" id="CP019384">
    <property type="protein sequence ID" value="QAT17329.1"/>
    <property type="molecule type" value="Genomic_DNA"/>
</dbReference>
<dbReference type="GO" id="GO:0016740">
    <property type="term" value="F:transferase activity"/>
    <property type="evidence" value="ECO:0007669"/>
    <property type="project" value="UniProtKB-KW"/>
</dbReference>
<evidence type="ECO:0000256" key="8">
    <source>
        <dbReference type="ARBA" id="ARBA00022840"/>
    </source>
</evidence>
<dbReference type="InterPro" id="IPR027417">
    <property type="entry name" value="P-loop_NTPase"/>
</dbReference>
<comment type="similarity">
    <text evidence="2">Belongs to the TsaE family.</text>
</comment>
<sequence>MKKKIYVTRSAEETMRLAEKLAHSLKAGDCLALMGELGSGKTTFVKGLAYGLGFKKKDYVSSPTFVILKTYPARIPIYHFDVYRLSTLDEFQGIGLEEFIGSQGICVIEWADKLEGLLPPDHMRVEFSTAGSGDRLRKIVVHHLSKRRGKRKSP</sequence>
<evidence type="ECO:0000256" key="5">
    <source>
        <dbReference type="ARBA" id="ARBA00022694"/>
    </source>
</evidence>
<evidence type="ECO:0000256" key="4">
    <source>
        <dbReference type="ARBA" id="ARBA00022490"/>
    </source>
</evidence>
<name>A0A410P568_VELA1</name>
<accession>A0A410P568</accession>
<evidence type="ECO:0000256" key="6">
    <source>
        <dbReference type="ARBA" id="ARBA00022723"/>
    </source>
</evidence>
<evidence type="ECO:0000313" key="12">
    <source>
        <dbReference type="Proteomes" id="UP000287243"/>
    </source>
</evidence>
<dbReference type="SUPFAM" id="SSF52540">
    <property type="entry name" value="P-loop containing nucleoside triphosphate hydrolases"/>
    <property type="match status" value="1"/>
</dbReference>
<dbReference type="PANTHER" id="PTHR33540:SF2">
    <property type="entry name" value="TRNA THREONYLCARBAMOYLADENOSINE BIOSYNTHESIS PROTEIN TSAE"/>
    <property type="match status" value="1"/>
</dbReference>
<dbReference type="NCBIfam" id="TIGR00150">
    <property type="entry name" value="T6A_YjeE"/>
    <property type="match status" value="1"/>
</dbReference>